<comment type="caution">
    <text evidence="7">The sequence shown here is derived from an EMBL/GenBank/DDBJ whole genome shotgun (WGS) entry which is preliminary data.</text>
</comment>
<evidence type="ECO:0000259" key="5">
    <source>
        <dbReference type="Pfam" id="PF03807"/>
    </source>
</evidence>
<dbReference type="InterPro" id="IPR029036">
    <property type="entry name" value="P5CR_dimer"/>
</dbReference>
<dbReference type="GO" id="GO:0055129">
    <property type="term" value="P:L-proline biosynthetic process"/>
    <property type="evidence" value="ECO:0007669"/>
    <property type="project" value="UniProtKB-UniRule"/>
</dbReference>
<dbReference type="Proteomes" id="UP000316562">
    <property type="component" value="Unassembled WGS sequence"/>
</dbReference>
<comment type="pathway">
    <text evidence="4">Amino-acid biosynthesis; L-proline biosynthesis; L-proline from L-glutamate 5-semialdehyde: step 1/1.</text>
</comment>
<accession>A0A519BIN0</accession>
<sequence>MGLKIGFIGAGNMAFGLIKGIINNKNTNDTGIAIYDPSLERREFMKSNFDIAILNSVGEIIENSDIIFIAVKPNVVADVLSIAADTILHMFHEIFGSSGNDNINKADTINISDNNANDANFTNNGHNAGVEAHDKNSVNSSSDGKIKDLIFVSIAGGVKIEAIDRLFYEKFRGKYNPKIIRIMPNINSLAGKGMSAVCYNNAVKEEDYNKVKNILEMSSKVLTIEEKYFDAVTAVSGSGPAYLFLIAEGFIEAAVKLGLPRNTASILAVQTILGSGELLSSEEFSKYSTKDLKDLVTSPGGTTAYGLSKLEEGRIKYVIDSAVNAAYLRSKELGN</sequence>
<dbReference type="PANTHER" id="PTHR11645:SF0">
    <property type="entry name" value="PYRROLINE-5-CARBOXYLATE REDUCTASE 3"/>
    <property type="match status" value="1"/>
</dbReference>
<comment type="similarity">
    <text evidence="1 4">Belongs to the pyrroline-5-carboxylate reductase family.</text>
</comment>
<comment type="catalytic activity">
    <reaction evidence="4">
        <text>L-proline + NADP(+) = (S)-1-pyrroline-5-carboxylate + NADPH + 2 H(+)</text>
        <dbReference type="Rhea" id="RHEA:14109"/>
        <dbReference type="ChEBI" id="CHEBI:15378"/>
        <dbReference type="ChEBI" id="CHEBI:17388"/>
        <dbReference type="ChEBI" id="CHEBI:57783"/>
        <dbReference type="ChEBI" id="CHEBI:58349"/>
        <dbReference type="ChEBI" id="CHEBI:60039"/>
        <dbReference type="EC" id="1.5.1.2"/>
    </reaction>
</comment>
<dbReference type="GO" id="GO:0004735">
    <property type="term" value="F:pyrroline-5-carboxylate reductase activity"/>
    <property type="evidence" value="ECO:0007669"/>
    <property type="project" value="UniProtKB-UniRule"/>
</dbReference>
<dbReference type="EC" id="1.5.1.2" evidence="4"/>
<dbReference type="UniPathway" id="UPA00098">
    <property type="reaction ID" value="UER00361"/>
</dbReference>
<dbReference type="SUPFAM" id="SSF48179">
    <property type="entry name" value="6-phosphogluconate dehydrogenase C-terminal domain-like"/>
    <property type="match status" value="1"/>
</dbReference>
<dbReference type="Gene3D" id="3.40.50.720">
    <property type="entry name" value="NAD(P)-binding Rossmann-like Domain"/>
    <property type="match status" value="1"/>
</dbReference>
<keyword evidence="3 4" id="KW-0560">Oxidoreductase</keyword>
<comment type="function">
    <text evidence="4">Catalyzes the reduction of 1-pyrroline-5-carboxylate (PCA) to L-proline.</text>
</comment>
<dbReference type="InterPro" id="IPR000304">
    <property type="entry name" value="Pyrroline-COOH_reductase"/>
</dbReference>
<keyword evidence="4" id="KW-0028">Amino-acid biosynthesis</keyword>
<dbReference type="Pfam" id="PF14748">
    <property type="entry name" value="P5CR_dimer"/>
    <property type="match status" value="1"/>
</dbReference>
<dbReference type="InterPro" id="IPR028939">
    <property type="entry name" value="P5C_Rdtase_cat_N"/>
</dbReference>
<gene>
    <name evidence="4" type="primary">proC</name>
    <name evidence="7" type="ORF">EVJ46_02440</name>
</gene>
<evidence type="ECO:0000256" key="4">
    <source>
        <dbReference type="HAMAP-Rule" id="MF_01925"/>
    </source>
</evidence>
<evidence type="ECO:0000259" key="6">
    <source>
        <dbReference type="Pfam" id="PF14748"/>
    </source>
</evidence>
<feature type="domain" description="Pyrroline-5-carboxylate reductase catalytic N-terminal" evidence="5">
    <location>
        <begin position="4"/>
        <end position="83"/>
    </location>
</feature>
<reference evidence="7 8" key="1">
    <citation type="journal article" date="2019" name="ISME J.">
        <title>Insights into ecological role of a new deltaproteobacterial order Candidatus Acidulodesulfobacterales by metagenomics and metatranscriptomics.</title>
        <authorList>
            <person name="Tan S."/>
            <person name="Liu J."/>
            <person name="Fang Y."/>
            <person name="Hedlund B.P."/>
            <person name="Lian Z.H."/>
            <person name="Huang L.Y."/>
            <person name="Li J.T."/>
            <person name="Huang L.N."/>
            <person name="Li W.J."/>
            <person name="Jiang H.C."/>
            <person name="Dong H.L."/>
            <person name="Shu W.S."/>
        </authorList>
    </citation>
    <scope>NUCLEOTIDE SEQUENCE [LARGE SCALE GENOMIC DNA]</scope>
    <source>
        <strain evidence="7">AP2</strain>
    </source>
</reference>
<feature type="domain" description="Pyrroline-5-carboxylate reductase dimerisation" evidence="6">
    <location>
        <begin position="226"/>
        <end position="333"/>
    </location>
</feature>
<dbReference type="InterPro" id="IPR036291">
    <property type="entry name" value="NAD(P)-bd_dom_sf"/>
</dbReference>
<evidence type="ECO:0000256" key="2">
    <source>
        <dbReference type="ARBA" id="ARBA00022857"/>
    </source>
</evidence>
<dbReference type="PANTHER" id="PTHR11645">
    <property type="entry name" value="PYRROLINE-5-CARBOXYLATE REDUCTASE"/>
    <property type="match status" value="1"/>
</dbReference>
<dbReference type="Pfam" id="PF03807">
    <property type="entry name" value="F420_oxidored"/>
    <property type="match status" value="1"/>
</dbReference>
<keyword evidence="4" id="KW-0641">Proline biosynthesis</keyword>
<evidence type="ECO:0000313" key="8">
    <source>
        <dbReference type="Proteomes" id="UP000316562"/>
    </source>
</evidence>
<dbReference type="Gene3D" id="1.10.3730.10">
    <property type="entry name" value="ProC C-terminal domain-like"/>
    <property type="match status" value="1"/>
</dbReference>
<dbReference type="HAMAP" id="MF_01925">
    <property type="entry name" value="P5C_reductase"/>
    <property type="match status" value="1"/>
</dbReference>
<keyword evidence="4" id="KW-0963">Cytoplasm</keyword>
<proteinExistence type="inferred from homology"/>
<evidence type="ECO:0000313" key="7">
    <source>
        <dbReference type="EMBL" id="RZD17109.1"/>
    </source>
</evidence>
<name>A0A519BIN0_ACIG2</name>
<dbReference type="FunFam" id="1.10.3730.10:FF:000001">
    <property type="entry name" value="Pyrroline-5-carboxylate reductase"/>
    <property type="match status" value="1"/>
</dbReference>
<keyword evidence="2 4" id="KW-0521">NADP</keyword>
<comment type="catalytic activity">
    <reaction evidence="4">
        <text>L-proline + NAD(+) = (S)-1-pyrroline-5-carboxylate + NADH + 2 H(+)</text>
        <dbReference type="Rhea" id="RHEA:14105"/>
        <dbReference type="ChEBI" id="CHEBI:15378"/>
        <dbReference type="ChEBI" id="CHEBI:17388"/>
        <dbReference type="ChEBI" id="CHEBI:57540"/>
        <dbReference type="ChEBI" id="CHEBI:57945"/>
        <dbReference type="ChEBI" id="CHEBI:60039"/>
        <dbReference type="EC" id="1.5.1.2"/>
    </reaction>
</comment>
<dbReference type="EMBL" id="SGBC01000001">
    <property type="protein sequence ID" value="RZD17109.1"/>
    <property type="molecule type" value="Genomic_DNA"/>
</dbReference>
<dbReference type="InterPro" id="IPR008927">
    <property type="entry name" value="6-PGluconate_DH-like_C_sf"/>
</dbReference>
<organism evidence="7 8">
    <name type="scientific">Acididesulfobacter guangdongensis</name>
    <dbReference type="NCBI Taxonomy" id="2597225"/>
    <lineage>
        <taxon>Bacteria</taxon>
        <taxon>Deltaproteobacteria</taxon>
        <taxon>Candidatus Acidulodesulfobacterales</taxon>
        <taxon>Candidatus Acididesulfobacter</taxon>
    </lineage>
</organism>
<protein>
    <recommendedName>
        <fullName evidence="4">Pyrroline-5-carboxylate reductase</fullName>
        <shortName evidence="4">P5C reductase</shortName>
        <shortName evidence="4">P5CR</shortName>
        <ecNumber evidence="4">1.5.1.2</ecNumber>
    </recommendedName>
    <alternativeName>
        <fullName evidence="4">PCA reductase</fullName>
    </alternativeName>
</protein>
<evidence type="ECO:0000256" key="1">
    <source>
        <dbReference type="ARBA" id="ARBA00005525"/>
    </source>
</evidence>
<dbReference type="AlphaFoldDB" id="A0A519BIN0"/>
<evidence type="ECO:0000256" key="3">
    <source>
        <dbReference type="ARBA" id="ARBA00023002"/>
    </source>
</evidence>
<dbReference type="GO" id="GO:0005737">
    <property type="term" value="C:cytoplasm"/>
    <property type="evidence" value="ECO:0007669"/>
    <property type="project" value="UniProtKB-SubCell"/>
</dbReference>
<comment type="subcellular location">
    <subcellularLocation>
        <location evidence="4">Cytoplasm</location>
    </subcellularLocation>
</comment>
<dbReference type="SUPFAM" id="SSF51735">
    <property type="entry name" value="NAD(P)-binding Rossmann-fold domains"/>
    <property type="match status" value="2"/>
</dbReference>